<comment type="caution">
    <text evidence="3">The sequence shown here is derived from an EMBL/GenBank/DDBJ whole genome shotgun (WGS) entry which is preliminary data.</text>
</comment>
<dbReference type="InterPro" id="IPR013106">
    <property type="entry name" value="Ig_V-set"/>
</dbReference>
<dbReference type="PANTHER" id="PTHR23267">
    <property type="entry name" value="IMMUNOGLOBULIN LIGHT CHAIN"/>
    <property type="match status" value="1"/>
</dbReference>
<dbReference type="EMBL" id="WJEC01003623">
    <property type="protein sequence ID" value="KAF7474872.1"/>
    <property type="molecule type" value="Genomic_DNA"/>
</dbReference>
<dbReference type="InterPro" id="IPR036179">
    <property type="entry name" value="Ig-like_dom_sf"/>
</dbReference>
<gene>
    <name evidence="3" type="ORF">GHT09_014346</name>
</gene>
<dbReference type="InterPro" id="IPR007110">
    <property type="entry name" value="Ig-like_dom"/>
</dbReference>
<proteinExistence type="predicted"/>
<sequence length="135" mass="14656">MFSSGELWGVYTMAWTPALFFMLFLFYTGSVSQPVLTQSPSVSASLGASVKLTCTLSSQHSTYYISWYQQQPGKAPLYVMYVDSDGSHGKGNGIPDRFSGSSSGTDCYLSISNIQNEDEADYLCGVSHSIDVPFG</sequence>
<dbReference type="PROSITE" id="PS50835">
    <property type="entry name" value="IG_LIKE"/>
    <property type="match status" value="1"/>
</dbReference>
<keyword evidence="1" id="KW-0472">Membrane</keyword>
<name>A0A834QAZ3_MARMO</name>
<dbReference type="InterPro" id="IPR003599">
    <property type="entry name" value="Ig_sub"/>
</dbReference>
<feature type="transmembrane region" description="Helical" evidence="1">
    <location>
        <begin position="7"/>
        <end position="27"/>
    </location>
</feature>
<dbReference type="Gene3D" id="2.60.40.10">
    <property type="entry name" value="Immunoglobulins"/>
    <property type="match status" value="1"/>
</dbReference>
<evidence type="ECO:0000256" key="1">
    <source>
        <dbReference type="SAM" id="Phobius"/>
    </source>
</evidence>
<keyword evidence="1" id="KW-1133">Transmembrane helix</keyword>
<dbReference type="InterPro" id="IPR013783">
    <property type="entry name" value="Ig-like_fold"/>
</dbReference>
<evidence type="ECO:0000313" key="4">
    <source>
        <dbReference type="Proteomes" id="UP000662637"/>
    </source>
</evidence>
<evidence type="ECO:0000259" key="2">
    <source>
        <dbReference type="PROSITE" id="PS50835"/>
    </source>
</evidence>
<organism evidence="3 4">
    <name type="scientific">Marmota monax</name>
    <name type="common">Woodchuck</name>
    <dbReference type="NCBI Taxonomy" id="9995"/>
    <lineage>
        <taxon>Eukaryota</taxon>
        <taxon>Metazoa</taxon>
        <taxon>Chordata</taxon>
        <taxon>Craniata</taxon>
        <taxon>Vertebrata</taxon>
        <taxon>Euteleostomi</taxon>
        <taxon>Mammalia</taxon>
        <taxon>Eutheria</taxon>
        <taxon>Euarchontoglires</taxon>
        <taxon>Glires</taxon>
        <taxon>Rodentia</taxon>
        <taxon>Sciuromorpha</taxon>
        <taxon>Sciuridae</taxon>
        <taxon>Xerinae</taxon>
        <taxon>Marmotini</taxon>
        <taxon>Marmota</taxon>
    </lineage>
</organism>
<protein>
    <recommendedName>
        <fullName evidence="2">Ig-like domain-containing protein</fullName>
    </recommendedName>
</protein>
<dbReference type="SMART" id="SM00409">
    <property type="entry name" value="IG"/>
    <property type="match status" value="1"/>
</dbReference>
<dbReference type="Proteomes" id="UP000662637">
    <property type="component" value="Unassembled WGS sequence"/>
</dbReference>
<evidence type="ECO:0000313" key="3">
    <source>
        <dbReference type="EMBL" id="KAF7474872.1"/>
    </source>
</evidence>
<feature type="domain" description="Ig-like" evidence="2">
    <location>
        <begin position="34"/>
        <end position="135"/>
    </location>
</feature>
<reference evidence="3" key="1">
    <citation type="submission" date="2020-08" db="EMBL/GenBank/DDBJ databases">
        <authorList>
            <person name="Shumante A."/>
            <person name="Zimin A.V."/>
            <person name="Puiu D."/>
            <person name="Salzberg S.L."/>
        </authorList>
    </citation>
    <scope>NUCLEOTIDE SEQUENCE</scope>
    <source>
        <strain evidence="3">WC2-LM</strain>
        <tissue evidence="3">Liver</tissue>
    </source>
</reference>
<dbReference type="Pfam" id="PF07686">
    <property type="entry name" value="V-set"/>
    <property type="match status" value="1"/>
</dbReference>
<dbReference type="SUPFAM" id="SSF48726">
    <property type="entry name" value="Immunoglobulin"/>
    <property type="match status" value="1"/>
</dbReference>
<dbReference type="InterPro" id="IPR050150">
    <property type="entry name" value="IgV_Light_Chain"/>
</dbReference>
<accession>A0A834QAZ3</accession>
<keyword evidence="1" id="KW-0812">Transmembrane</keyword>
<dbReference type="SMART" id="SM00406">
    <property type="entry name" value="IGv"/>
    <property type="match status" value="1"/>
</dbReference>
<dbReference type="AlphaFoldDB" id="A0A834QAZ3"/>